<dbReference type="EC" id="3.4.19.12" evidence="2"/>
<dbReference type="Pfam" id="PF02148">
    <property type="entry name" value="zf-UBP"/>
    <property type="match status" value="1"/>
</dbReference>
<keyword evidence="4 6" id="KW-0863">Zinc-finger</keyword>
<evidence type="ECO:0000313" key="12">
    <source>
        <dbReference type="WBParaSite" id="ASIM_0001489001-mRNA-1"/>
    </source>
</evidence>
<accession>A0A0M3K1X8</accession>
<dbReference type="InterPro" id="IPR050185">
    <property type="entry name" value="Ub_carboxyl-term_hydrolase"/>
</dbReference>
<evidence type="ECO:0000256" key="5">
    <source>
        <dbReference type="ARBA" id="ARBA00022833"/>
    </source>
</evidence>
<gene>
    <name evidence="10" type="ORF">ASIM_LOCUS14300</name>
</gene>
<comment type="catalytic activity">
    <reaction evidence="1">
        <text>Thiol-dependent hydrolysis of ester, thioester, amide, peptide and isopeptide bonds formed by the C-terminal Gly of ubiquitin (a 76-residue protein attached to proteins as an intracellular targeting signal).</text>
        <dbReference type="EC" id="3.4.19.12"/>
    </reaction>
</comment>
<keyword evidence="3" id="KW-0479">Metal-binding</keyword>
<dbReference type="PROSITE" id="PS50271">
    <property type="entry name" value="ZF_UBP"/>
    <property type="match status" value="1"/>
</dbReference>
<evidence type="ECO:0000256" key="1">
    <source>
        <dbReference type="ARBA" id="ARBA00000707"/>
    </source>
</evidence>
<feature type="domain" description="USP" evidence="8">
    <location>
        <begin position="367"/>
        <end position="744"/>
    </location>
</feature>
<dbReference type="Gene3D" id="3.90.70.10">
    <property type="entry name" value="Cysteine proteinases"/>
    <property type="match status" value="1"/>
</dbReference>
<dbReference type="SUPFAM" id="SSF54001">
    <property type="entry name" value="Cysteine proteinases"/>
    <property type="match status" value="1"/>
</dbReference>
<dbReference type="WBParaSite" id="ASIM_0001489001-mRNA-1">
    <property type="protein sequence ID" value="ASIM_0001489001-mRNA-1"/>
    <property type="gene ID" value="ASIM_0001489001"/>
</dbReference>
<evidence type="ECO:0000256" key="3">
    <source>
        <dbReference type="ARBA" id="ARBA00022723"/>
    </source>
</evidence>
<dbReference type="GO" id="GO:0016579">
    <property type="term" value="P:protein deubiquitination"/>
    <property type="evidence" value="ECO:0007669"/>
    <property type="project" value="InterPro"/>
</dbReference>
<dbReference type="InterPro" id="IPR028889">
    <property type="entry name" value="USP"/>
</dbReference>
<feature type="compositionally biased region" description="Polar residues" evidence="7">
    <location>
        <begin position="314"/>
        <end position="331"/>
    </location>
</feature>
<name>A0A0M3K1X8_ANISI</name>
<dbReference type="PANTHER" id="PTHR21646:SF19">
    <property type="entry name" value="UBIQUITIN CARBOXYL-TERMINAL HYDROLASE 3"/>
    <property type="match status" value="1"/>
</dbReference>
<organism evidence="12">
    <name type="scientific">Anisakis simplex</name>
    <name type="common">Herring worm</name>
    <dbReference type="NCBI Taxonomy" id="6269"/>
    <lineage>
        <taxon>Eukaryota</taxon>
        <taxon>Metazoa</taxon>
        <taxon>Ecdysozoa</taxon>
        <taxon>Nematoda</taxon>
        <taxon>Chromadorea</taxon>
        <taxon>Rhabditida</taxon>
        <taxon>Spirurina</taxon>
        <taxon>Ascaridomorpha</taxon>
        <taxon>Ascaridoidea</taxon>
        <taxon>Anisakidae</taxon>
        <taxon>Anisakis</taxon>
        <taxon>Anisakis simplex complex</taxon>
    </lineage>
</organism>
<dbReference type="SUPFAM" id="SSF57850">
    <property type="entry name" value="RING/U-box"/>
    <property type="match status" value="1"/>
</dbReference>
<reference evidence="10 11" key="2">
    <citation type="submission" date="2018-11" db="EMBL/GenBank/DDBJ databases">
        <authorList>
            <consortium name="Pathogen Informatics"/>
        </authorList>
    </citation>
    <scope>NUCLEOTIDE SEQUENCE [LARGE SCALE GENOMIC DNA]</scope>
</reference>
<dbReference type="Gene3D" id="3.30.40.10">
    <property type="entry name" value="Zinc/RING finger domain, C3HC4 (zinc finger)"/>
    <property type="match status" value="1"/>
</dbReference>
<dbReference type="OrthoDB" id="21192at2759"/>
<proteinExistence type="predicted"/>
<dbReference type="InterPro" id="IPR001607">
    <property type="entry name" value="Znf_UBP"/>
</dbReference>
<dbReference type="InterPro" id="IPR013083">
    <property type="entry name" value="Znf_RING/FYVE/PHD"/>
</dbReference>
<evidence type="ECO:0000259" key="9">
    <source>
        <dbReference type="PROSITE" id="PS50271"/>
    </source>
</evidence>
<feature type="domain" description="UBP-type" evidence="9">
    <location>
        <begin position="43"/>
        <end position="137"/>
    </location>
</feature>
<evidence type="ECO:0000313" key="10">
    <source>
        <dbReference type="EMBL" id="VDK51986.1"/>
    </source>
</evidence>
<dbReference type="InterPro" id="IPR038765">
    <property type="entry name" value="Papain-like_cys_pep_sf"/>
</dbReference>
<keyword evidence="11" id="KW-1185">Reference proteome</keyword>
<evidence type="ECO:0000259" key="8">
    <source>
        <dbReference type="PROSITE" id="PS50235"/>
    </source>
</evidence>
<dbReference type="GO" id="GO:0004843">
    <property type="term" value="F:cysteine-type deubiquitinase activity"/>
    <property type="evidence" value="ECO:0007669"/>
    <property type="project" value="UniProtKB-EC"/>
</dbReference>
<dbReference type="AlphaFoldDB" id="A0A0M3K1X8"/>
<sequence>MVDCPHLSRSVCIAQLDLEQLKRFGYGGFETHKRKRSNDSNSNVHKYLHYFREDGKWNCVECGTSQCPWLCLSCGLIHCGRYVNQDGLKHYRTYPNHSVSMDCHNYSVFCYQCDDFVGGDTDDHKIASVRSSIEFYNCSRLISSTKYDHDQMQKELFDEFKLAFDERMLMNELFRSEDHSYSSTKYESVPEPEEIIEISATDSPPIFCEEGVAESRTITTMQRTKQTFFLTDEVDTLEVQVATEQDDDYEAEEASFSGADRRHAIEFHLVSSGDECAEMDEVNTSHAHNSNAHKSNVALSTPISSQLLHSAIMTTTPNSSNENLIIPTTRSLRNRKRKDESGQESPTPPVLSQSGTKLIGVEEKKLRGLKNLGNSCFMNAVLQALNSVQMFRYFICSLPPLVVDDIGGDGTETRTPRYNTRSSMPNIASEKRPTNAFISEQLRRTLSEIDNGTNASGGAVNAYGPDALLSEFCKIAPRFRGFQQHDAHEFLRCLLDRMHTELKSCRIPDWLLSEICDGGVRVGSSSHFLTTKRKNRLSNCEKACAISAMFEGTLQSQVTCLSCSACSNKHDPFLDLSLDIYVPSSGCRAGTVRLLDCMKRFFAKEELDSREQYTCNNCDEKRPSTKQLFVKTLPNILCLHLKRFRWSNSSHRGKLDNMVDFPLTSLDMKSFMIHEDGDTSLTNCGSELGSMTSDRRSNRVSSGHYTCYGRHGSHWYHFNDSSVKSCSEQSVAKQKAYILFYMRRNRF</sequence>
<evidence type="ECO:0000256" key="7">
    <source>
        <dbReference type="SAM" id="MobiDB-lite"/>
    </source>
</evidence>
<feature type="region of interest" description="Disordered" evidence="7">
    <location>
        <begin position="314"/>
        <end position="357"/>
    </location>
</feature>
<dbReference type="Proteomes" id="UP000267096">
    <property type="component" value="Unassembled WGS sequence"/>
</dbReference>
<reference evidence="12" key="1">
    <citation type="submission" date="2017-02" db="UniProtKB">
        <authorList>
            <consortium name="WormBaseParasite"/>
        </authorList>
    </citation>
    <scope>IDENTIFICATION</scope>
</reference>
<dbReference type="PANTHER" id="PTHR21646">
    <property type="entry name" value="UBIQUITIN CARBOXYL-TERMINAL HYDROLASE"/>
    <property type="match status" value="1"/>
</dbReference>
<dbReference type="EMBL" id="UYRR01031692">
    <property type="protein sequence ID" value="VDK51986.1"/>
    <property type="molecule type" value="Genomic_DNA"/>
</dbReference>
<protein>
    <recommendedName>
        <fullName evidence="2">ubiquitinyl hydrolase 1</fullName>
        <ecNumber evidence="2">3.4.19.12</ecNumber>
    </recommendedName>
</protein>
<evidence type="ECO:0000256" key="6">
    <source>
        <dbReference type="PROSITE-ProRule" id="PRU00502"/>
    </source>
</evidence>
<dbReference type="PROSITE" id="PS00972">
    <property type="entry name" value="USP_1"/>
    <property type="match status" value="1"/>
</dbReference>
<evidence type="ECO:0000256" key="4">
    <source>
        <dbReference type="ARBA" id="ARBA00022771"/>
    </source>
</evidence>
<dbReference type="Pfam" id="PF00443">
    <property type="entry name" value="UCH"/>
    <property type="match status" value="1"/>
</dbReference>
<dbReference type="GO" id="GO:0008270">
    <property type="term" value="F:zinc ion binding"/>
    <property type="evidence" value="ECO:0007669"/>
    <property type="project" value="UniProtKB-KW"/>
</dbReference>
<evidence type="ECO:0000256" key="2">
    <source>
        <dbReference type="ARBA" id="ARBA00012759"/>
    </source>
</evidence>
<dbReference type="InterPro" id="IPR018200">
    <property type="entry name" value="USP_CS"/>
</dbReference>
<dbReference type="PROSITE" id="PS50235">
    <property type="entry name" value="USP_3"/>
    <property type="match status" value="1"/>
</dbReference>
<dbReference type="SMART" id="SM00290">
    <property type="entry name" value="ZnF_UBP"/>
    <property type="match status" value="1"/>
</dbReference>
<evidence type="ECO:0000313" key="11">
    <source>
        <dbReference type="Proteomes" id="UP000267096"/>
    </source>
</evidence>
<dbReference type="InterPro" id="IPR001394">
    <property type="entry name" value="Peptidase_C19_UCH"/>
</dbReference>
<keyword evidence="5" id="KW-0862">Zinc</keyword>